<proteinExistence type="predicted"/>
<evidence type="ECO:0000313" key="5">
    <source>
        <dbReference type="Proteomes" id="UP000643610"/>
    </source>
</evidence>
<name>A0ABR6XP28_9BURK</name>
<dbReference type="SUPFAM" id="SSF55729">
    <property type="entry name" value="Acyl-CoA N-acyltransferases (Nat)"/>
    <property type="match status" value="1"/>
</dbReference>
<evidence type="ECO:0000259" key="3">
    <source>
        <dbReference type="PROSITE" id="PS51186"/>
    </source>
</evidence>
<sequence length="148" mass="16481">MTQIQTTIVIANRTHIAGMHRVRLAVRENRLTSSVIGEEDYYPAIEITGRGWVIEVIGEVVAFAIGNAQTGNIWALFVSPEHEGKGYGRALHEVMVDWLFAQGLGRLNLSTDDATRASRFYEKAGWRKTHIDADGEAFFVLSNGCELM</sequence>
<dbReference type="InterPro" id="IPR050832">
    <property type="entry name" value="Bact_Acetyltransf"/>
</dbReference>
<keyword evidence="2" id="KW-0012">Acyltransferase</keyword>
<keyword evidence="5" id="KW-1185">Reference proteome</keyword>
<feature type="domain" description="N-acetyltransferase" evidence="3">
    <location>
        <begin position="6"/>
        <end position="146"/>
    </location>
</feature>
<accession>A0ABR6XP28</accession>
<dbReference type="PANTHER" id="PTHR43877:SF2">
    <property type="entry name" value="AMINOALKYLPHOSPHONATE N-ACETYLTRANSFERASE-RELATED"/>
    <property type="match status" value="1"/>
</dbReference>
<evidence type="ECO:0000256" key="2">
    <source>
        <dbReference type="ARBA" id="ARBA00023315"/>
    </source>
</evidence>
<evidence type="ECO:0000256" key="1">
    <source>
        <dbReference type="ARBA" id="ARBA00022679"/>
    </source>
</evidence>
<organism evidence="4 5">
    <name type="scientific">Undibacterium amnicola</name>
    <dbReference type="NCBI Taxonomy" id="1834038"/>
    <lineage>
        <taxon>Bacteria</taxon>
        <taxon>Pseudomonadati</taxon>
        <taxon>Pseudomonadota</taxon>
        <taxon>Betaproteobacteria</taxon>
        <taxon>Burkholderiales</taxon>
        <taxon>Oxalobacteraceae</taxon>
        <taxon>Undibacterium</taxon>
    </lineage>
</organism>
<dbReference type="RefSeq" id="WP_186890233.1">
    <property type="nucleotide sequence ID" value="NZ_JACOFU010000002.1"/>
</dbReference>
<protein>
    <submittedName>
        <fullName evidence="4">GNAT family N-acetyltransferase</fullName>
    </submittedName>
</protein>
<dbReference type="Gene3D" id="3.40.630.30">
    <property type="match status" value="1"/>
</dbReference>
<dbReference type="Pfam" id="PF00583">
    <property type="entry name" value="Acetyltransf_1"/>
    <property type="match status" value="1"/>
</dbReference>
<reference evidence="4 5" key="1">
    <citation type="submission" date="2020-08" db="EMBL/GenBank/DDBJ databases">
        <title>Novel species isolated from subtropical streams in China.</title>
        <authorList>
            <person name="Lu H."/>
        </authorList>
    </citation>
    <scope>NUCLEOTIDE SEQUENCE [LARGE SCALE GENOMIC DNA]</scope>
    <source>
        <strain evidence="4 5">KCTC 52442</strain>
    </source>
</reference>
<dbReference type="CDD" id="cd04301">
    <property type="entry name" value="NAT_SF"/>
    <property type="match status" value="1"/>
</dbReference>
<dbReference type="PANTHER" id="PTHR43877">
    <property type="entry name" value="AMINOALKYLPHOSPHONATE N-ACETYLTRANSFERASE-RELATED-RELATED"/>
    <property type="match status" value="1"/>
</dbReference>
<keyword evidence="1" id="KW-0808">Transferase</keyword>
<dbReference type="PROSITE" id="PS51186">
    <property type="entry name" value="GNAT"/>
    <property type="match status" value="1"/>
</dbReference>
<dbReference type="InterPro" id="IPR000182">
    <property type="entry name" value="GNAT_dom"/>
</dbReference>
<evidence type="ECO:0000313" key="4">
    <source>
        <dbReference type="EMBL" id="MBC3831216.1"/>
    </source>
</evidence>
<gene>
    <name evidence="4" type="ORF">H8K33_06835</name>
</gene>
<dbReference type="Proteomes" id="UP000643610">
    <property type="component" value="Unassembled WGS sequence"/>
</dbReference>
<dbReference type="InterPro" id="IPR016181">
    <property type="entry name" value="Acyl_CoA_acyltransferase"/>
</dbReference>
<dbReference type="EMBL" id="JACOFU010000002">
    <property type="protein sequence ID" value="MBC3831216.1"/>
    <property type="molecule type" value="Genomic_DNA"/>
</dbReference>
<comment type="caution">
    <text evidence="4">The sequence shown here is derived from an EMBL/GenBank/DDBJ whole genome shotgun (WGS) entry which is preliminary data.</text>
</comment>